<feature type="region of interest" description="Disordered" evidence="1">
    <location>
        <begin position="16"/>
        <end position="49"/>
    </location>
</feature>
<comment type="caution">
    <text evidence="2">The sequence shown here is derived from an EMBL/GenBank/DDBJ whole genome shotgun (WGS) entry which is preliminary data.</text>
</comment>
<feature type="compositionally biased region" description="Basic and acidic residues" evidence="1">
    <location>
        <begin position="16"/>
        <end position="27"/>
    </location>
</feature>
<reference evidence="2" key="1">
    <citation type="submission" date="2023-07" db="EMBL/GenBank/DDBJ databases">
        <title>A chromosome-level genome assembly of Lolium multiflorum.</title>
        <authorList>
            <person name="Chen Y."/>
            <person name="Copetti D."/>
            <person name="Kolliker R."/>
            <person name="Studer B."/>
        </authorList>
    </citation>
    <scope>NUCLEOTIDE SEQUENCE</scope>
    <source>
        <strain evidence="2">02402/16</strain>
        <tissue evidence="2">Leaf</tissue>
    </source>
</reference>
<proteinExistence type="predicted"/>
<name>A0AAD8QVY6_LOLMU</name>
<evidence type="ECO:0000256" key="1">
    <source>
        <dbReference type="SAM" id="MobiDB-lite"/>
    </source>
</evidence>
<accession>A0AAD8QVY6</accession>
<keyword evidence="3" id="KW-1185">Reference proteome</keyword>
<evidence type="ECO:0000313" key="2">
    <source>
        <dbReference type="EMBL" id="KAK1609682.1"/>
    </source>
</evidence>
<sequence>MVAELQFVSSVELQQRPELEQTRKSPEVADQEEEGGGLGLGRGAGRSRTRKKSAEVAKLLFVSSVELQLVSSVDGR</sequence>
<organism evidence="2 3">
    <name type="scientific">Lolium multiflorum</name>
    <name type="common">Italian ryegrass</name>
    <name type="synonym">Lolium perenne subsp. multiflorum</name>
    <dbReference type="NCBI Taxonomy" id="4521"/>
    <lineage>
        <taxon>Eukaryota</taxon>
        <taxon>Viridiplantae</taxon>
        <taxon>Streptophyta</taxon>
        <taxon>Embryophyta</taxon>
        <taxon>Tracheophyta</taxon>
        <taxon>Spermatophyta</taxon>
        <taxon>Magnoliopsida</taxon>
        <taxon>Liliopsida</taxon>
        <taxon>Poales</taxon>
        <taxon>Poaceae</taxon>
        <taxon>BOP clade</taxon>
        <taxon>Pooideae</taxon>
        <taxon>Poodae</taxon>
        <taxon>Poeae</taxon>
        <taxon>Poeae Chloroplast Group 2 (Poeae type)</taxon>
        <taxon>Loliodinae</taxon>
        <taxon>Loliinae</taxon>
        <taxon>Lolium</taxon>
    </lineage>
</organism>
<dbReference type="AlphaFoldDB" id="A0AAD8QVY6"/>
<dbReference type="EMBL" id="JAUUTY010000007">
    <property type="protein sequence ID" value="KAK1609682.1"/>
    <property type="molecule type" value="Genomic_DNA"/>
</dbReference>
<evidence type="ECO:0000313" key="3">
    <source>
        <dbReference type="Proteomes" id="UP001231189"/>
    </source>
</evidence>
<dbReference type="Proteomes" id="UP001231189">
    <property type="component" value="Unassembled WGS sequence"/>
</dbReference>
<protein>
    <submittedName>
        <fullName evidence="2">Uncharacterized protein</fullName>
    </submittedName>
</protein>
<gene>
    <name evidence="2" type="ORF">QYE76_033355</name>
</gene>